<gene>
    <name evidence="2" type="ORF">RDB_LOCUS21555</name>
</gene>
<dbReference type="AlphaFoldDB" id="A0A8H2XKM5"/>
<organism evidence="2 3">
    <name type="scientific">Rhizoctonia solani</name>
    <dbReference type="NCBI Taxonomy" id="456999"/>
    <lineage>
        <taxon>Eukaryota</taxon>
        <taxon>Fungi</taxon>
        <taxon>Dikarya</taxon>
        <taxon>Basidiomycota</taxon>
        <taxon>Agaricomycotina</taxon>
        <taxon>Agaricomycetes</taxon>
        <taxon>Cantharellales</taxon>
        <taxon>Ceratobasidiaceae</taxon>
        <taxon>Rhizoctonia</taxon>
    </lineage>
</organism>
<keyword evidence="1" id="KW-0732">Signal</keyword>
<dbReference type="EMBL" id="CAJMXA010000396">
    <property type="protein sequence ID" value="CAE6429138.1"/>
    <property type="molecule type" value="Genomic_DNA"/>
</dbReference>
<evidence type="ECO:0000313" key="3">
    <source>
        <dbReference type="Proteomes" id="UP000663853"/>
    </source>
</evidence>
<reference evidence="2" key="1">
    <citation type="submission" date="2021-01" db="EMBL/GenBank/DDBJ databases">
        <authorList>
            <person name="Kaushik A."/>
        </authorList>
    </citation>
    <scope>NUCLEOTIDE SEQUENCE</scope>
    <source>
        <strain evidence="2">AG6-10EEA</strain>
    </source>
</reference>
<name>A0A8H2XKM5_9AGAM</name>
<accession>A0A8H2XKM5</accession>
<evidence type="ECO:0000256" key="1">
    <source>
        <dbReference type="SAM" id="SignalP"/>
    </source>
</evidence>
<dbReference type="Proteomes" id="UP000663853">
    <property type="component" value="Unassembled WGS sequence"/>
</dbReference>
<feature type="chain" id="PRO_5034349134" evidence="1">
    <location>
        <begin position="18"/>
        <end position="173"/>
    </location>
</feature>
<comment type="caution">
    <text evidence="2">The sequence shown here is derived from an EMBL/GenBank/DDBJ whole genome shotgun (WGS) entry which is preliminary data.</text>
</comment>
<protein>
    <submittedName>
        <fullName evidence="2">Uncharacterized protein</fullName>
    </submittedName>
</protein>
<dbReference type="OrthoDB" id="5425539at2759"/>
<sequence length="173" mass="19437">MHLLPLVAPIAIFAAIAWRWGNDVHMILAAIAQIHRQAICSILPTECKCNCAPVSFVEGLDVVYGENNKGRGLNGRDINAGFRGEYTYLVERRTDDPHRAVRGFSITYTRHTDHNAADLAKGARGLYRYLNAHYHDGRPIKSVFLSEARQGDGSTEDINKDRGGVYLYLCWNY</sequence>
<proteinExistence type="predicted"/>
<evidence type="ECO:0000313" key="2">
    <source>
        <dbReference type="EMBL" id="CAE6429138.1"/>
    </source>
</evidence>
<feature type="signal peptide" evidence="1">
    <location>
        <begin position="1"/>
        <end position="17"/>
    </location>
</feature>